<dbReference type="OrthoDB" id="5679025at2"/>
<gene>
    <name evidence="4" type="ORF">C7455_10782</name>
</gene>
<name>A0A316GH85_9RHOB</name>
<keyword evidence="5" id="KW-1185">Reference proteome</keyword>
<proteinExistence type="predicted"/>
<dbReference type="RefSeq" id="WP_109669310.1">
    <property type="nucleotide sequence ID" value="NZ_QGGW01000007.1"/>
</dbReference>
<keyword evidence="2" id="KW-1133">Transmembrane helix</keyword>
<accession>A0A316GH85</accession>
<feature type="transmembrane region" description="Helical" evidence="2">
    <location>
        <begin position="6"/>
        <end position="30"/>
    </location>
</feature>
<keyword evidence="2" id="KW-0472">Membrane</keyword>
<feature type="domain" description="DUF2726" evidence="3">
    <location>
        <begin position="67"/>
        <end position="179"/>
    </location>
</feature>
<keyword evidence="1" id="KW-0175">Coiled coil</keyword>
<dbReference type="Pfam" id="PF10881">
    <property type="entry name" value="DUF2726"/>
    <property type="match status" value="1"/>
</dbReference>
<dbReference type="AlphaFoldDB" id="A0A316GH85"/>
<evidence type="ECO:0000313" key="5">
    <source>
        <dbReference type="Proteomes" id="UP000245708"/>
    </source>
</evidence>
<dbReference type="Proteomes" id="UP000245708">
    <property type="component" value="Unassembled WGS sequence"/>
</dbReference>
<evidence type="ECO:0000259" key="3">
    <source>
        <dbReference type="Pfam" id="PF10881"/>
    </source>
</evidence>
<protein>
    <submittedName>
        <fullName evidence="4">Uncharacterized protein DUF2726</fullName>
    </submittedName>
</protein>
<organism evidence="4 5">
    <name type="scientific">Roseicyclus mahoneyensis</name>
    <dbReference type="NCBI Taxonomy" id="164332"/>
    <lineage>
        <taxon>Bacteria</taxon>
        <taxon>Pseudomonadati</taxon>
        <taxon>Pseudomonadota</taxon>
        <taxon>Alphaproteobacteria</taxon>
        <taxon>Rhodobacterales</taxon>
        <taxon>Roseobacteraceae</taxon>
        <taxon>Roseicyclus</taxon>
    </lineage>
</organism>
<reference evidence="4 5" key="1">
    <citation type="submission" date="2018-05" db="EMBL/GenBank/DDBJ databases">
        <title>Genomic Encyclopedia of Type Strains, Phase IV (KMG-IV): sequencing the most valuable type-strain genomes for metagenomic binning, comparative biology and taxonomic classification.</title>
        <authorList>
            <person name="Goeker M."/>
        </authorList>
    </citation>
    <scope>NUCLEOTIDE SEQUENCE [LARGE SCALE GENOMIC DNA]</scope>
    <source>
        <strain evidence="4 5">DSM 16097</strain>
    </source>
</reference>
<feature type="coiled-coil region" evidence="1">
    <location>
        <begin position="27"/>
        <end position="54"/>
    </location>
</feature>
<evidence type="ECO:0000256" key="2">
    <source>
        <dbReference type="SAM" id="Phobius"/>
    </source>
</evidence>
<dbReference type="EMBL" id="QGGW01000007">
    <property type="protein sequence ID" value="PWK59537.1"/>
    <property type="molecule type" value="Genomic_DNA"/>
</dbReference>
<evidence type="ECO:0000313" key="4">
    <source>
        <dbReference type="EMBL" id="PWK59537.1"/>
    </source>
</evidence>
<sequence length="202" mass="22483">MIEFFFQFNTIMIFVMIGLFIALSALMSGLKAQRDMARRECERLSQELSKAKSAGGELAQKVGWRKKRLMNKPEFALYRELHGLVGQSGAGHRLFAQVAFGAFLEATARADLEEIKSAAFYAVQRKVADFLIIDRYGQPVAVIEYQGSGHFLGNAHDRDHAKRIVCKFSGLPYIEVPASGLTHGQRGDLHRLLGIPTQLAAE</sequence>
<dbReference type="InterPro" id="IPR024402">
    <property type="entry name" value="DUF2726"/>
</dbReference>
<evidence type="ECO:0000256" key="1">
    <source>
        <dbReference type="SAM" id="Coils"/>
    </source>
</evidence>
<keyword evidence="2" id="KW-0812">Transmembrane</keyword>
<comment type="caution">
    <text evidence="4">The sequence shown here is derived from an EMBL/GenBank/DDBJ whole genome shotgun (WGS) entry which is preliminary data.</text>
</comment>